<name>A0A371DHD3_9APHY</name>
<dbReference type="OrthoDB" id="3543113at2759"/>
<evidence type="ECO:0000313" key="1">
    <source>
        <dbReference type="EMBL" id="RDX51913.1"/>
    </source>
</evidence>
<protein>
    <recommendedName>
        <fullName evidence="3">F-box domain-containing protein</fullName>
    </recommendedName>
</protein>
<evidence type="ECO:0000313" key="2">
    <source>
        <dbReference type="Proteomes" id="UP000256964"/>
    </source>
</evidence>
<proteinExistence type="predicted"/>
<dbReference type="Gene3D" id="3.80.10.10">
    <property type="entry name" value="Ribonuclease Inhibitor"/>
    <property type="match status" value="1"/>
</dbReference>
<accession>A0A371DHD3</accession>
<organism evidence="1 2">
    <name type="scientific">Lentinus brumalis</name>
    <dbReference type="NCBI Taxonomy" id="2498619"/>
    <lineage>
        <taxon>Eukaryota</taxon>
        <taxon>Fungi</taxon>
        <taxon>Dikarya</taxon>
        <taxon>Basidiomycota</taxon>
        <taxon>Agaricomycotina</taxon>
        <taxon>Agaricomycetes</taxon>
        <taxon>Polyporales</taxon>
        <taxon>Polyporaceae</taxon>
        <taxon>Lentinus</taxon>
    </lineage>
</organism>
<gene>
    <name evidence="1" type="ORF">OH76DRAFT_1481003</name>
</gene>
<evidence type="ECO:0008006" key="3">
    <source>
        <dbReference type="Google" id="ProtNLM"/>
    </source>
</evidence>
<dbReference type="InterPro" id="IPR032675">
    <property type="entry name" value="LRR_dom_sf"/>
</dbReference>
<dbReference type="SUPFAM" id="SSF52047">
    <property type="entry name" value="RNI-like"/>
    <property type="match status" value="1"/>
</dbReference>
<reference evidence="1 2" key="1">
    <citation type="journal article" date="2018" name="Biotechnol. Biofuels">
        <title>Integrative visual omics of the white-rot fungus Polyporus brumalis exposes the biotechnological potential of its oxidative enzymes for delignifying raw plant biomass.</title>
        <authorList>
            <person name="Miyauchi S."/>
            <person name="Rancon A."/>
            <person name="Drula E."/>
            <person name="Hage H."/>
            <person name="Chaduli D."/>
            <person name="Favel A."/>
            <person name="Grisel S."/>
            <person name="Henrissat B."/>
            <person name="Herpoel-Gimbert I."/>
            <person name="Ruiz-Duenas F.J."/>
            <person name="Chevret D."/>
            <person name="Hainaut M."/>
            <person name="Lin J."/>
            <person name="Wang M."/>
            <person name="Pangilinan J."/>
            <person name="Lipzen A."/>
            <person name="Lesage-Meessen L."/>
            <person name="Navarro D."/>
            <person name="Riley R."/>
            <person name="Grigoriev I.V."/>
            <person name="Zhou S."/>
            <person name="Raouche S."/>
            <person name="Rosso M.N."/>
        </authorList>
    </citation>
    <scope>NUCLEOTIDE SEQUENCE [LARGE SCALE GENOMIC DNA]</scope>
    <source>
        <strain evidence="1 2">BRFM 1820</strain>
    </source>
</reference>
<dbReference type="STRING" id="139420.A0A371DHD3"/>
<keyword evidence="2" id="KW-1185">Reference proteome</keyword>
<dbReference type="Proteomes" id="UP000256964">
    <property type="component" value="Unassembled WGS sequence"/>
</dbReference>
<dbReference type="AlphaFoldDB" id="A0A371DHD3"/>
<dbReference type="EMBL" id="KZ857392">
    <property type="protein sequence ID" value="RDX51913.1"/>
    <property type="molecule type" value="Genomic_DNA"/>
</dbReference>
<sequence>MSHIDDESPTTSASHRLLETYDILWRIFSSQHTRGAQSPCTLSRTDLARLVRVCRSFHDPAVRVLWSSLDGFEPLWQLLAPPTLPFRFEYNEEHLQRIVNARLWDNSECWDRFVKYSQYVLTLRVSMSHSIHEHGYWATASIWNKRLLHHLLEHNGGEPILPSLRSLSWSWATIKDAYLPLILCPSLSELIIIYHISHRAEQTSFVNVIRDLQGASPRLATFILQGSNDAGHRLVDELVLLQNLRKISLPYNLLLEEVHALLTMPNLTSLTAKVTVEDVSEASVTARSLHSVAFHGSSPDLTRLFATLTLPYLESLELSIFDTTPCGPKLPLCTATIAAALESKTLRRLHLTFNAAYDSNQPPPTDPSVSLSALLLPLLSQTPRLETLNLRFDGPLKLWANDDVFDGMAQAWPSLRTLRLDFRAWHESGPVPTPAILTRFARFCPRLHELVLPYLNYRIDVDPALYKGLHHHALRRLFVADDRSMGTVDPDHILPLAQMIADLFPHLDLSFRAYIKSRGMPWWKVFDCLRASPKRPSARGLLHAASHSYLP</sequence>